<sequence length="113" mass="13232">MIHNEELGSKPFDYAMSLIQGKWKMHILFFLSRKNILRYTELKKSLGSVTHKMLSNQLKELEKDGLIIRKEYPQIPPKVEYSLSEKGLSLIPIMKLLCKWGDEHMSIKNDIEV</sequence>
<evidence type="ECO:0000259" key="4">
    <source>
        <dbReference type="PROSITE" id="PS51118"/>
    </source>
</evidence>
<keyword evidence="1" id="KW-0805">Transcription regulation</keyword>
<evidence type="ECO:0000256" key="3">
    <source>
        <dbReference type="ARBA" id="ARBA00023163"/>
    </source>
</evidence>
<dbReference type="InterPro" id="IPR036388">
    <property type="entry name" value="WH-like_DNA-bd_sf"/>
</dbReference>
<feature type="domain" description="HTH hxlR-type" evidence="4">
    <location>
        <begin position="10"/>
        <end position="109"/>
    </location>
</feature>
<name>A0ABW8S5P8_9CLOT</name>
<dbReference type="Gene3D" id="1.10.10.10">
    <property type="entry name" value="Winged helix-like DNA-binding domain superfamily/Winged helix DNA-binding domain"/>
    <property type="match status" value="1"/>
</dbReference>
<comment type="caution">
    <text evidence="5">The sequence shown here is derived from an EMBL/GenBank/DDBJ whole genome shotgun (WGS) entry which is preliminary data.</text>
</comment>
<dbReference type="SUPFAM" id="SSF46785">
    <property type="entry name" value="Winged helix' DNA-binding domain"/>
    <property type="match status" value="1"/>
</dbReference>
<dbReference type="PANTHER" id="PTHR33204:SF29">
    <property type="entry name" value="TRANSCRIPTIONAL REGULATOR"/>
    <property type="match status" value="1"/>
</dbReference>
<keyword evidence="6" id="KW-1185">Reference proteome</keyword>
<dbReference type="PANTHER" id="PTHR33204">
    <property type="entry name" value="TRANSCRIPTIONAL REGULATOR, MARR FAMILY"/>
    <property type="match status" value="1"/>
</dbReference>
<organism evidence="5 6">
    <name type="scientific">Candidatus Clostridium helianthi</name>
    <dbReference type="NCBI Taxonomy" id="3381660"/>
    <lineage>
        <taxon>Bacteria</taxon>
        <taxon>Bacillati</taxon>
        <taxon>Bacillota</taxon>
        <taxon>Clostridia</taxon>
        <taxon>Eubacteriales</taxon>
        <taxon>Clostridiaceae</taxon>
        <taxon>Clostridium</taxon>
    </lineage>
</organism>
<dbReference type="PROSITE" id="PS51118">
    <property type="entry name" value="HTH_HXLR"/>
    <property type="match status" value="1"/>
</dbReference>
<gene>
    <name evidence="5" type="ORF">ACJDTP_09320</name>
</gene>
<evidence type="ECO:0000256" key="1">
    <source>
        <dbReference type="ARBA" id="ARBA00023015"/>
    </source>
</evidence>
<evidence type="ECO:0000256" key="2">
    <source>
        <dbReference type="ARBA" id="ARBA00023125"/>
    </source>
</evidence>
<dbReference type="Proteomes" id="UP001623600">
    <property type="component" value="Unassembled WGS sequence"/>
</dbReference>
<accession>A0ABW8S5P8</accession>
<dbReference type="EMBL" id="JBJIAB010000009">
    <property type="protein sequence ID" value="MFL0165264.1"/>
    <property type="molecule type" value="Genomic_DNA"/>
</dbReference>
<keyword evidence="2" id="KW-0238">DNA-binding</keyword>
<dbReference type="Pfam" id="PF01638">
    <property type="entry name" value="HxlR"/>
    <property type="match status" value="1"/>
</dbReference>
<protein>
    <submittedName>
        <fullName evidence="5">Winged helix-turn-helix transcriptional regulator</fullName>
    </submittedName>
</protein>
<dbReference type="RefSeq" id="WP_406760999.1">
    <property type="nucleotide sequence ID" value="NZ_JBJIAB010000009.1"/>
</dbReference>
<evidence type="ECO:0000313" key="5">
    <source>
        <dbReference type="EMBL" id="MFL0165264.1"/>
    </source>
</evidence>
<dbReference type="InterPro" id="IPR036390">
    <property type="entry name" value="WH_DNA-bd_sf"/>
</dbReference>
<proteinExistence type="predicted"/>
<evidence type="ECO:0000313" key="6">
    <source>
        <dbReference type="Proteomes" id="UP001623600"/>
    </source>
</evidence>
<dbReference type="InterPro" id="IPR002577">
    <property type="entry name" value="HTH_HxlR"/>
</dbReference>
<reference evidence="5 6" key="1">
    <citation type="submission" date="2024-11" db="EMBL/GenBank/DDBJ databases">
        <authorList>
            <person name="Heng Y.C."/>
            <person name="Lim A.C.H."/>
            <person name="Lee J.K.Y."/>
            <person name="Kittelmann S."/>
        </authorList>
    </citation>
    <scope>NUCLEOTIDE SEQUENCE [LARGE SCALE GENOMIC DNA]</scope>
    <source>
        <strain evidence="5 6">WILCCON 0112</strain>
    </source>
</reference>
<keyword evidence="3" id="KW-0804">Transcription</keyword>